<reference evidence="2 3" key="2">
    <citation type="journal article" date="2010" name="Nucleic Acids Res.">
        <title>BeetleBase in 2010: revisions to provide comprehensive genomic information for Tribolium castaneum.</title>
        <authorList>
            <person name="Kim H.S."/>
            <person name="Murphy T."/>
            <person name="Xia J."/>
            <person name="Caragea D."/>
            <person name="Park Y."/>
            <person name="Beeman R.W."/>
            <person name="Lorenzen M.D."/>
            <person name="Butcher S."/>
            <person name="Manak J.R."/>
            <person name="Brown S.J."/>
        </authorList>
    </citation>
    <scope>GENOME REANNOTATION</scope>
    <source>
        <strain evidence="2 3">Georgia GA2</strain>
    </source>
</reference>
<feature type="compositionally biased region" description="Low complexity" evidence="1">
    <location>
        <begin position="12"/>
        <end position="24"/>
    </location>
</feature>
<feature type="region of interest" description="Disordered" evidence="1">
    <location>
        <begin position="1"/>
        <end position="33"/>
    </location>
</feature>
<dbReference type="AlphaFoldDB" id="D6WTI8"/>
<dbReference type="Proteomes" id="UP000007266">
    <property type="component" value="Linkage group 7"/>
</dbReference>
<keyword evidence="3" id="KW-1185">Reference proteome</keyword>
<evidence type="ECO:0000313" key="2">
    <source>
        <dbReference type="EMBL" id="EFA05843.1"/>
    </source>
</evidence>
<evidence type="ECO:0000313" key="3">
    <source>
        <dbReference type="Proteomes" id="UP000007266"/>
    </source>
</evidence>
<evidence type="ECO:0000256" key="1">
    <source>
        <dbReference type="SAM" id="MobiDB-lite"/>
    </source>
</evidence>
<dbReference type="EMBL" id="KQ971354">
    <property type="protein sequence ID" value="EFA05843.1"/>
    <property type="molecule type" value="Genomic_DNA"/>
</dbReference>
<proteinExistence type="predicted"/>
<sequence>MHGHLKRGTAVSIGSRSSSSSNTSRLIRNAVSGGQKARIMGLKHLRCFCRIRGLRTTGTGSNEEEEQSAAY</sequence>
<protein>
    <submittedName>
        <fullName evidence="2">Uncharacterized protein</fullName>
    </submittedName>
</protein>
<accession>D6WTI8</accession>
<dbReference type="HOGENOM" id="CLU_2743334_0_0_1"/>
<gene>
    <name evidence="2" type="primary">GLEAN_08627</name>
    <name evidence="2" type="ORF">TcasGA2_TC008627</name>
</gene>
<name>D6WTI8_TRICA</name>
<reference evidence="2 3" key="1">
    <citation type="journal article" date="2008" name="Nature">
        <title>The genome of the model beetle and pest Tribolium castaneum.</title>
        <authorList>
            <consortium name="Tribolium Genome Sequencing Consortium"/>
            <person name="Richards S."/>
            <person name="Gibbs R.A."/>
            <person name="Weinstock G.M."/>
            <person name="Brown S.J."/>
            <person name="Denell R."/>
            <person name="Beeman R.W."/>
            <person name="Gibbs R."/>
            <person name="Beeman R.W."/>
            <person name="Brown S.J."/>
            <person name="Bucher G."/>
            <person name="Friedrich M."/>
            <person name="Grimmelikhuijzen C.J."/>
            <person name="Klingler M."/>
            <person name="Lorenzen M."/>
            <person name="Richards S."/>
            <person name="Roth S."/>
            <person name="Schroder R."/>
            <person name="Tautz D."/>
            <person name="Zdobnov E.M."/>
            <person name="Muzny D."/>
            <person name="Gibbs R.A."/>
            <person name="Weinstock G.M."/>
            <person name="Attaway T."/>
            <person name="Bell S."/>
            <person name="Buhay C.J."/>
            <person name="Chandrabose M.N."/>
            <person name="Chavez D."/>
            <person name="Clerk-Blankenburg K.P."/>
            <person name="Cree A."/>
            <person name="Dao M."/>
            <person name="Davis C."/>
            <person name="Chacko J."/>
            <person name="Dinh H."/>
            <person name="Dugan-Rocha S."/>
            <person name="Fowler G."/>
            <person name="Garner T.T."/>
            <person name="Garnes J."/>
            <person name="Gnirke A."/>
            <person name="Hawes A."/>
            <person name="Hernandez J."/>
            <person name="Hines S."/>
            <person name="Holder M."/>
            <person name="Hume J."/>
            <person name="Jhangiani S.N."/>
            <person name="Joshi V."/>
            <person name="Khan Z.M."/>
            <person name="Jackson L."/>
            <person name="Kovar C."/>
            <person name="Kowis A."/>
            <person name="Lee S."/>
            <person name="Lewis L.R."/>
            <person name="Margolis J."/>
            <person name="Morgan M."/>
            <person name="Nazareth L.V."/>
            <person name="Nguyen N."/>
            <person name="Okwuonu G."/>
            <person name="Parker D."/>
            <person name="Richards S."/>
            <person name="Ruiz S.J."/>
            <person name="Santibanez J."/>
            <person name="Savard J."/>
            <person name="Scherer S.E."/>
            <person name="Schneider B."/>
            <person name="Sodergren E."/>
            <person name="Tautz D."/>
            <person name="Vattahil S."/>
            <person name="Villasana D."/>
            <person name="White C.S."/>
            <person name="Wright R."/>
            <person name="Park Y."/>
            <person name="Beeman R.W."/>
            <person name="Lord J."/>
            <person name="Oppert B."/>
            <person name="Lorenzen M."/>
            <person name="Brown S."/>
            <person name="Wang L."/>
            <person name="Savard J."/>
            <person name="Tautz D."/>
            <person name="Richards S."/>
            <person name="Weinstock G."/>
            <person name="Gibbs R.A."/>
            <person name="Liu Y."/>
            <person name="Worley K."/>
            <person name="Weinstock G."/>
            <person name="Elsik C.G."/>
            <person name="Reese J.T."/>
            <person name="Elhaik E."/>
            <person name="Landan G."/>
            <person name="Graur D."/>
            <person name="Arensburger P."/>
            <person name="Atkinson P."/>
            <person name="Beeman R.W."/>
            <person name="Beidler J."/>
            <person name="Brown S.J."/>
            <person name="Demuth J.P."/>
            <person name="Drury D.W."/>
            <person name="Du Y.Z."/>
            <person name="Fujiwara H."/>
            <person name="Lorenzen M."/>
            <person name="Maselli V."/>
            <person name="Osanai M."/>
            <person name="Park Y."/>
            <person name="Robertson H.M."/>
            <person name="Tu Z."/>
            <person name="Wang J.J."/>
            <person name="Wang S."/>
            <person name="Richards S."/>
            <person name="Song H."/>
            <person name="Zhang L."/>
            <person name="Sodergren E."/>
            <person name="Werner D."/>
            <person name="Stanke M."/>
            <person name="Morgenstern B."/>
            <person name="Solovyev V."/>
            <person name="Kosarev P."/>
            <person name="Brown G."/>
            <person name="Chen H.C."/>
            <person name="Ermolaeva O."/>
            <person name="Hlavina W."/>
            <person name="Kapustin Y."/>
            <person name="Kiryutin B."/>
            <person name="Kitts P."/>
            <person name="Maglott D."/>
            <person name="Pruitt K."/>
            <person name="Sapojnikov V."/>
            <person name="Souvorov A."/>
            <person name="Mackey A.J."/>
            <person name="Waterhouse R.M."/>
            <person name="Wyder S."/>
            <person name="Zdobnov E.M."/>
            <person name="Zdobnov E.M."/>
            <person name="Wyder S."/>
            <person name="Kriventseva E.V."/>
            <person name="Kadowaki T."/>
            <person name="Bork P."/>
            <person name="Aranda M."/>
            <person name="Bao R."/>
            <person name="Beermann A."/>
            <person name="Berns N."/>
            <person name="Bolognesi R."/>
            <person name="Bonneton F."/>
            <person name="Bopp D."/>
            <person name="Brown S.J."/>
            <person name="Bucher G."/>
            <person name="Butts T."/>
            <person name="Chaumot A."/>
            <person name="Denell R.E."/>
            <person name="Ferrier D.E."/>
            <person name="Friedrich M."/>
            <person name="Gordon C.M."/>
            <person name="Jindra M."/>
            <person name="Klingler M."/>
            <person name="Lan Q."/>
            <person name="Lattorff H.M."/>
            <person name="Laudet V."/>
            <person name="von Levetsow C."/>
            <person name="Liu Z."/>
            <person name="Lutz R."/>
            <person name="Lynch J.A."/>
            <person name="da Fonseca R.N."/>
            <person name="Posnien N."/>
            <person name="Reuter R."/>
            <person name="Roth S."/>
            <person name="Savard J."/>
            <person name="Schinko J.B."/>
            <person name="Schmitt C."/>
            <person name="Schoppmeier M."/>
            <person name="Schroder R."/>
            <person name="Shippy T.D."/>
            <person name="Simonnet F."/>
            <person name="Marques-Souza H."/>
            <person name="Tautz D."/>
            <person name="Tomoyasu Y."/>
            <person name="Trauner J."/>
            <person name="Van der Zee M."/>
            <person name="Vervoort M."/>
            <person name="Wittkopp N."/>
            <person name="Wimmer E.A."/>
            <person name="Yang X."/>
            <person name="Jones A.K."/>
            <person name="Sattelle D.B."/>
            <person name="Ebert P.R."/>
            <person name="Nelson D."/>
            <person name="Scott J.G."/>
            <person name="Beeman R.W."/>
            <person name="Muthukrishnan S."/>
            <person name="Kramer K.J."/>
            <person name="Arakane Y."/>
            <person name="Beeman R.W."/>
            <person name="Zhu Q."/>
            <person name="Hogenkamp D."/>
            <person name="Dixit R."/>
            <person name="Oppert B."/>
            <person name="Jiang H."/>
            <person name="Zou Z."/>
            <person name="Marshall J."/>
            <person name="Elpidina E."/>
            <person name="Vinokurov K."/>
            <person name="Oppert C."/>
            <person name="Zou Z."/>
            <person name="Evans J."/>
            <person name="Lu Z."/>
            <person name="Zhao P."/>
            <person name="Sumathipala N."/>
            <person name="Altincicek B."/>
            <person name="Vilcinskas A."/>
            <person name="Williams M."/>
            <person name="Hultmark D."/>
            <person name="Hetru C."/>
            <person name="Jiang H."/>
            <person name="Grimmelikhuijzen C.J."/>
            <person name="Hauser F."/>
            <person name="Cazzamali G."/>
            <person name="Williamson M."/>
            <person name="Park Y."/>
            <person name="Li B."/>
            <person name="Tanaka Y."/>
            <person name="Predel R."/>
            <person name="Neupert S."/>
            <person name="Schachtner J."/>
            <person name="Verleyen P."/>
            <person name="Raible F."/>
            <person name="Bork P."/>
            <person name="Friedrich M."/>
            <person name="Walden K.K."/>
            <person name="Robertson H.M."/>
            <person name="Angeli S."/>
            <person name="Foret S."/>
            <person name="Bucher G."/>
            <person name="Schuetz S."/>
            <person name="Maleszka R."/>
            <person name="Wimmer E.A."/>
            <person name="Beeman R.W."/>
            <person name="Lorenzen M."/>
            <person name="Tomoyasu Y."/>
            <person name="Miller S.C."/>
            <person name="Grossmann D."/>
            <person name="Bucher G."/>
        </authorList>
    </citation>
    <scope>NUCLEOTIDE SEQUENCE [LARGE SCALE GENOMIC DNA]</scope>
    <source>
        <strain evidence="2 3">Georgia GA2</strain>
    </source>
</reference>
<dbReference type="InParanoid" id="D6WTI8"/>
<organism evidence="2 3">
    <name type="scientific">Tribolium castaneum</name>
    <name type="common">Red flour beetle</name>
    <dbReference type="NCBI Taxonomy" id="7070"/>
    <lineage>
        <taxon>Eukaryota</taxon>
        <taxon>Metazoa</taxon>
        <taxon>Ecdysozoa</taxon>
        <taxon>Arthropoda</taxon>
        <taxon>Hexapoda</taxon>
        <taxon>Insecta</taxon>
        <taxon>Pterygota</taxon>
        <taxon>Neoptera</taxon>
        <taxon>Endopterygota</taxon>
        <taxon>Coleoptera</taxon>
        <taxon>Polyphaga</taxon>
        <taxon>Cucujiformia</taxon>
        <taxon>Tenebrionidae</taxon>
        <taxon>Tenebrionidae incertae sedis</taxon>
        <taxon>Tribolium</taxon>
    </lineage>
</organism>